<reference evidence="1 2" key="1">
    <citation type="journal article" date="2007" name="Appl. Environ. Microbiol.">
        <title>Genome sequence of the cellulolytic gliding bacterium Cytophaga hutchinsonii.</title>
        <authorList>
            <person name="Xie G."/>
            <person name="Bruce D.C."/>
            <person name="Challacombe J.F."/>
            <person name="Chertkov O."/>
            <person name="Detter J.C."/>
            <person name="Gilna P."/>
            <person name="Han C.S."/>
            <person name="Lucas S."/>
            <person name="Misra M."/>
            <person name="Myers G.L."/>
            <person name="Richardson P."/>
            <person name="Tapia R."/>
            <person name="Thayer N."/>
            <person name="Thompson L.S."/>
            <person name="Brettin T.S."/>
            <person name="Henrissat B."/>
            <person name="Wilson D.B."/>
            <person name="McBride M.J."/>
        </authorList>
    </citation>
    <scope>NUCLEOTIDE SEQUENCE [LARGE SCALE GENOMIC DNA]</scope>
    <source>
        <strain evidence="2">ATCC 33406 / DSM 1761 / CIP 103989 / NBRC 15051 / NCIMB 9469 / D465</strain>
    </source>
</reference>
<dbReference type="EMBL" id="CP000383">
    <property type="protein sequence ID" value="ABG57700.1"/>
    <property type="molecule type" value="Genomic_DNA"/>
</dbReference>
<accession>A0A6N4SN55</accession>
<gene>
    <name evidence="1" type="ordered locus">CHU_0410</name>
</gene>
<evidence type="ECO:0000313" key="2">
    <source>
        <dbReference type="Proteomes" id="UP000001822"/>
    </source>
</evidence>
<evidence type="ECO:0000313" key="1">
    <source>
        <dbReference type="EMBL" id="ABG57700.1"/>
    </source>
</evidence>
<organism evidence="1 2">
    <name type="scientific">Cytophaga hutchinsonii (strain ATCC 33406 / DSM 1761 / CIP 103989 / NBRC 15051 / NCIMB 9469 / D465)</name>
    <dbReference type="NCBI Taxonomy" id="269798"/>
    <lineage>
        <taxon>Bacteria</taxon>
        <taxon>Pseudomonadati</taxon>
        <taxon>Bacteroidota</taxon>
        <taxon>Cytophagia</taxon>
        <taxon>Cytophagales</taxon>
        <taxon>Cytophagaceae</taxon>
        <taxon>Cytophaga</taxon>
    </lineage>
</organism>
<proteinExistence type="predicted"/>
<dbReference type="AlphaFoldDB" id="A0A6N4SN55"/>
<dbReference type="Proteomes" id="UP000001822">
    <property type="component" value="Chromosome"/>
</dbReference>
<keyword evidence="2" id="KW-1185">Reference proteome</keyword>
<protein>
    <recommendedName>
        <fullName evidence="3">Co-chaperone DjlA N-terminal domain-containing protein</fullName>
    </recommendedName>
</protein>
<sequence>MSIFQNISEYEKNALLNYPAYISLLAANKDGVLDDAERKAAVELYRTKTFASDELLEEFYSEQDVVFEKNLLEIDKRLPKEKEKRESVIKTELIYISNVLSKLDEKYSNAMNKSMEAFKEHVSKAHHSILVNFILPIPIAGLSD</sequence>
<dbReference type="OrthoDB" id="1429999at2"/>
<dbReference type="RefSeq" id="WP_011583816.1">
    <property type="nucleotide sequence ID" value="NC_008255.1"/>
</dbReference>
<dbReference type="KEGG" id="chu:CHU_0410"/>
<name>A0A6N4SN55_CYTH3</name>
<evidence type="ECO:0008006" key="3">
    <source>
        <dbReference type="Google" id="ProtNLM"/>
    </source>
</evidence>